<evidence type="ECO:0000313" key="3">
    <source>
        <dbReference type="EMBL" id="OIJ36251.1"/>
    </source>
</evidence>
<reference evidence="3 5" key="4">
    <citation type="submission" date="2016-10" db="EMBL/GenBank/DDBJ databases">
        <title>Draft genome sequence of strain LCT isolated from the Shenzhou X spacecraft of China.</title>
        <authorList>
            <person name="Huang B."/>
        </authorList>
    </citation>
    <scope>NUCLEOTIDE SEQUENCE [LARGE SCALE GENOMIC DNA]</scope>
    <source>
        <strain evidence="3 5">LCT-H5</strain>
    </source>
</reference>
<dbReference type="EMBL" id="LJBJ02000001">
    <property type="protein sequence ID" value="OAX52899.1"/>
    <property type="molecule type" value="Genomic_DNA"/>
</dbReference>
<accession>A0A199NV12</accession>
<organism evidence="2 4">
    <name type="scientific">Rothia kristinae</name>
    <dbReference type="NCBI Taxonomy" id="37923"/>
    <lineage>
        <taxon>Bacteria</taxon>
        <taxon>Bacillati</taxon>
        <taxon>Actinomycetota</taxon>
        <taxon>Actinomycetes</taxon>
        <taxon>Micrococcales</taxon>
        <taxon>Micrococcaceae</taxon>
        <taxon>Rothia</taxon>
    </lineage>
</organism>
<protein>
    <recommendedName>
        <fullName evidence="6">Alcohol dehydrogenase</fullName>
    </recommendedName>
</protein>
<dbReference type="OrthoDB" id="3216194at2"/>
<dbReference type="Proteomes" id="UP000053171">
    <property type="component" value="Unassembled WGS sequence"/>
</dbReference>
<proteinExistence type="predicted"/>
<evidence type="ECO:0000313" key="4">
    <source>
        <dbReference type="Proteomes" id="UP000053171"/>
    </source>
</evidence>
<sequence length="109" mass="11896">MAENKRLCSRTMCRREADWTLTYAYADSTAVIGPLAPRVEPHAYDLCAFHADRLTAPRGWEVVRVGQDAAAPGDPEADTASEPSQPSSEAQSPEAGDARTRLRGLPTRR</sequence>
<evidence type="ECO:0008006" key="6">
    <source>
        <dbReference type="Google" id="ProtNLM"/>
    </source>
</evidence>
<evidence type="ECO:0000313" key="2">
    <source>
        <dbReference type="EMBL" id="OAX52899.1"/>
    </source>
</evidence>
<dbReference type="RefSeq" id="WP_055684323.1">
    <property type="nucleotide sequence ID" value="NZ_JADPWM010000017.1"/>
</dbReference>
<dbReference type="Pfam" id="PF12005">
    <property type="entry name" value="DUF3499"/>
    <property type="match status" value="1"/>
</dbReference>
<evidence type="ECO:0000313" key="5">
    <source>
        <dbReference type="Proteomes" id="UP000179540"/>
    </source>
</evidence>
<name>A0A199NV12_9MICC</name>
<keyword evidence="4" id="KW-1185">Reference proteome</keyword>
<comment type="caution">
    <text evidence="2">The sequence shown here is derived from an EMBL/GenBank/DDBJ whole genome shotgun (WGS) entry which is preliminary data.</text>
</comment>
<reference evidence="2 4" key="3">
    <citation type="submission" date="2016-06" db="EMBL/GenBank/DDBJ databases">
        <title>Identification of putative biosynthetic pathways for the production of bioactive secondary metabolites by the marine actinomycete Kocuria kristinae RUTW2-3.</title>
        <authorList>
            <person name="Waterworth S.C."/>
            <person name="Walmsley T.A."/>
            <person name="Matongo T."/>
            <person name="Davies-Coleman M.T."/>
            <person name="Dorrington R.A."/>
        </authorList>
    </citation>
    <scope>NUCLEOTIDE SEQUENCE [LARGE SCALE GENOMIC DNA]</scope>
    <source>
        <strain evidence="4">RuSp02-3</strain>
        <strain evidence="2">RUTW2-3</strain>
    </source>
</reference>
<dbReference type="InterPro" id="IPR021888">
    <property type="entry name" value="DUF3499"/>
</dbReference>
<dbReference type="EMBL" id="MODZ01000004">
    <property type="protein sequence ID" value="OIJ36251.1"/>
    <property type="molecule type" value="Genomic_DNA"/>
</dbReference>
<gene>
    <name evidence="2" type="ORF">AN277_0200565</name>
    <name evidence="3" type="ORF">BK826_04185</name>
</gene>
<feature type="compositionally biased region" description="Low complexity" evidence="1">
    <location>
        <begin position="80"/>
        <end position="95"/>
    </location>
</feature>
<dbReference type="AlphaFoldDB" id="A0A199NV12"/>
<reference evidence="4" key="2">
    <citation type="submission" date="2016-04" db="EMBL/GenBank/DDBJ databases">
        <authorList>
            <person name="Waterworth S."/>
            <person name="Matcher G."/>
        </authorList>
    </citation>
    <scope>NUCLEOTIDE SEQUENCE [LARGE SCALE GENOMIC DNA]</scope>
    <source>
        <strain evidence="4">RuSp02-3</strain>
    </source>
</reference>
<dbReference type="Proteomes" id="UP000179540">
    <property type="component" value="Unassembled WGS sequence"/>
</dbReference>
<reference evidence="2" key="1">
    <citation type="submission" date="2016-04" db="EMBL/GenBank/DDBJ databases">
        <authorList>
            <person name="Evans L.H."/>
            <person name="Alamgir A."/>
            <person name="Owens N."/>
            <person name="Weber N.D."/>
            <person name="Virtaneva K."/>
            <person name="Barbian K."/>
            <person name="Babar A."/>
            <person name="Rosenke K."/>
        </authorList>
    </citation>
    <scope>NUCLEOTIDE SEQUENCE [LARGE SCALE GENOMIC DNA]</scope>
    <source>
        <strain evidence="2">RUTW2-3</strain>
    </source>
</reference>
<feature type="region of interest" description="Disordered" evidence="1">
    <location>
        <begin position="65"/>
        <end position="109"/>
    </location>
</feature>
<evidence type="ECO:0000256" key="1">
    <source>
        <dbReference type="SAM" id="MobiDB-lite"/>
    </source>
</evidence>